<evidence type="ECO:0000256" key="1">
    <source>
        <dbReference type="ARBA" id="ARBA00008061"/>
    </source>
</evidence>
<dbReference type="GO" id="GO:0005987">
    <property type="term" value="P:sucrose catabolic process"/>
    <property type="evidence" value="ECO:0007669"/>
    <property type="project" value="TreeGrafter"/>
</dbReference>
<evidence type="ECO:0000256" key="4">
    <source>
        <dbReference type="ARBA" id="ARBA00026248"/>
    </source>
</evidence>
<dbReference type="Gene3D" id="3.90.400.10">
    <property type="entry name" value="Oligo-1,6-glucosidase, Domain 2"/>
    <property type="match status" value="1"/>
</dbReference>
<feature type="domain" description="Glycosyl hydrolase family 13 catalytic" evidence="5">
    <location>
        <begin position="39"/>
        <end position="457"/>
    </location>
</feature>
<evidence type="ECO:0000256" key="3">
    <source>
        <dbReference type="ARBA" id="ARBA00023295"/>
    </source>
</evidence>
<dbReference type="FunFam" id="3.20.20.80:FF:000087">
    <property type="entry name" value="Oligo-1,6-glucosidase IMA1"/>
    <property type="match status" value="1"/>
</dbReference>
<protein>
    <submittedName>
        <fullName evidence="6">Alpha-glucosidase</fullName>
    </submittedName>
</protein>
<evidence type="ECO:0000313" key="6">
    <source>
        <dbReference type="EMBL" id="QBM87903.1"/>
    </source>
</evidence>
<dbReference type="InterPro" id="IPR017853">
    <property type="entry name" value="GH"/>
</dbReference>
<dbReference type="InterPro" id="IPR006047">
    <property type="entry name" value="GH13_cat_dom"/>
</dbReference>
<dbReference type="AlphaFoldDB" id="A0A4V1AE42"/>
<keyword evidence="2" id="KW-0378">Hydrolase</keyword>
<organism evidence="6 7">
    <name type="scientific">Metschnikowia aff. pulcherrima</name>
    <dbReference type="NCBI Taxonomy" id="2163413"/>
    <lineage>
        <taxon>Eukaryota</taxon>
        <taxon>Fungi</taxon>
        <taxon>Dikarya</taxon>
        <taxon>Ascomycota</taxon>
        <taxon>Saccharomycotina</taxon>
        <taxon>Pichiomycetes</taxon>
        <taxon>Metschnikowiaceae</taxon>
        <taxon>Metschnikowia</taxon>
    </lineage>
</organism>
<dbReference type="Gene3D" id="3.20.20.80">
    <property type="entry name" value="Glycosidases"/>
    <property type="match status" value="1"/>
</dbReference>
<dbReference type="GO" id="GO:0004574">
    <property type="term" value="F:oligo-1,6-glucosidase activity"/>
    <property type="evidence" value="ECO:0007669"/>
    <property type="project" value="TreeGrafter"/>
</dbReference>
<dbReference type="PANTHER" id="PTHR10357:SF179">
    <property type="entry name" value="NEUTRAL AND BASIC AMINO ACID TRANSPORT PROTEIN RBAT"/>
    <property type="match status" value="1"/>
</dbReference>
<dbReference type="EMBL" id="CP034457">
    <property type="protein sequence ID" value="QBM87903.1"/>
    <property type="molecule type" value="Genomic_DNA"/>
</dbReference>
<evidence type="ECO:0000313" key="7">
    <source>
        <dbReference type="Proteomes" id="UP000292447"/>
    </source>
</evidence>
<dbReference type="GO" id="GO:0033934">
    <property type="term" value="F:glucan 1,4-alpha-maltotriohydrolase activity"/>
    <property type="evidence" value="ECO:0007669"/>
    <property type="project" value="TreeGrafter"/>
</dbReference>
<dbReference type="GO" id="GO:0000025">
    <property type="term" value="P:maltose catabolic process"/>
    <property type="evidence" value="ECO:0007669"/>
    <property type="project" value="TreeGrafter"/>
</dbReference>
<dbReference type="Proteomes" id="UP000292447">
    <property type="component" value="Chromosome II"/>
</dbReference>
<dbReference type="SMART" id="SM00642">
    <property type="entry name" value="Aamy"/>
    <property type="match status" value="1"/>
</dbReference>
<dbReference type="CDD" id="cd11333">
    <property type="entry name" value="AmyAc_SI_OligoGlu_DGase"/>
    <property type="match status" value="1"/>
</dbReference>
<keyword evidence="3" id="KW-0326">Glycosidase</keyword>
<sequence length="591" mass="68687">MVCTGSSGCSIWHIFTQCLQATQAMTKSTVWWKDATIYQIWPASYKDSNGDGFGDIPGIISTLDYLDNLGVDIIWVSPIYDSPQDDMGYDVSDYESVYAKYGTMGDMEKLIQEVHARGMRIILDVVINHTSTAHKWFQESRSSKTNPKRNWYIWKPPRYDADGKKHPPNNWNTYFFESAWEYDALTEEYYLHLFAKSQADLNWENEETRNALYESALRFWLDKGIDGFRLDTAGIYSKVQTFEDAPIVFPDQEFQPCRQFHESGPRIHEFHKEMRQKVFTNYDVVIVGEVGYSNKENAVKYVSAQEKEMDMMFLFDVVDLGVDPRDRYNFKGWDLVDLKDSVKNMSLFAEGTDAWSTCFLENHDQGRAISRFGNDNDEFRVKSGKMLATMLISLSGTLFLYQGQEIGMTNVPKNWNINEYLDVCSQNYYKQCQNTHGKKGLGNMMRNMRLLARDNARTPVQWNSLPNAGFTSGTPWMRVNENYRKVNVASQRRDPDSLLNYYRDALKIRKAHKDLFIYGSLEVLDHDNDKVFSFFKEKDGKKAYVVLNFSNEVVNFDIQMEERLELILTNTKCNIAGKLFPYESRVYIVYA</sequence>
<dbReference type="InterPro" id="IPR013780">
    <property type="entry name" value="Glyco_hydro_b"/>
</dbReference>
<dbReference type="GO" id="GO:0004575">
    <property type="term" value="F:sucrose alpha-glucosidase activity"/>
    <property type="evidence" value="ECO:0007669"/>
    <property type="project" value="TreeGrafter"/>
</dbReference>
<dbReference type="STRING" id="2163413.A0A4V1AE42"/>
<keyword evidence="7" id="KW-1185">Reference proteome</keyword>
<gene>
    <name evidence="6" type="primary">MPUL0B11170</name>
    <name evidence="6" type="ORF">METSCH_B11170</name>
</gene>
<dbReference type="Pfam" id="PF00128">
    <property type="entry name" value="Alpha-amylase"/>
    <property type="match status" value="1"/>
</dbReference>
<dbReference type="Gene3D" id="2.60.40.1180">
    <property type="entry name" value="Golgi alpha-mannosidase II"/>
    <property type="match status" value="1"/>
</dbReference>
<dbReference type="GO" id="GO:0004556">
    <property type="term" value="F:alpha-amylase activity"/>
    <property type="evidence" value="ECO:0007669"/>
    <property type="project" value="TreeGrafter"/>
</dbReference>
<dbReference type="InterPro" id="IPR045857">
    <property type="entry name" value="O16G_dom_2"/>
</dbReference>
<dbReference type="PANTHER" id="PTHR10357">
    <property type="entry name" value="ALPHA-AMYLASE FAMILY MEMBER"/>
    <property type="match status" value="1"/>
</dbReference>
<accession>A0A4V1AE42</accession>
<dbReference type="SUPFAM" id="SSF51445">
    <property type="entry name" value="(Trans)glycosidases"/>
    <property type="match status" value="1"/>
</dbReference>
<proteinExistence type="inferred from homology"/>
<evidence type="ECO:0000256" key="2">
    <source>
        <dbReference type="ARBA" id="ARBA00022801"/>
    </source>
</evidence>
<evidence type="ECO:0000259" key="5">
    <source>
        <dbReference type="SMART" id="SM00642"/>
    </source>
</evidence>
<dbReference type="SUPFAM" id="SSF51011">
    <property type="entry name" value="Glycosyl hydrolase domain"/>
    <property type="match status" value="1"/>
</dbReference>
<reference evidence="7" key="1">
    <citation type="submission" date="2019-03" db="EMBL/GenBank/DDBJ databases">
        <title>Snf2 controls pulcherriminic acid biosynthesis and connects pigmentation and antifungal activity of the yeast Metschnikowia pulcherrima.</title>
        <authorList>
            <person name="Gore-Lloyd D."/>
            <person name="Sumann I."/>
            <person name="Brachmann A.O."/>
            <person name="Schneeberger K."/>
            <person name="Ortiz-Merino R.A."/>
            <person name="Moreno-Beltran M."/>
            <person name="Schlaefli M."/>
            <person name="Kirner P."/>
            <person name="Santos Kron A."/>
            <person name="Wolfe K.H."/>
            <person name="Piel J."/>
            <person name="Ahrens C.H."/>
            <person name="Henk D."/>
            <person name="Freimoser F.M."/>
        </authorList>
    </citation>
    <scope>NUCLEOTIDE SEQUENCE [LARGE SCALE GENOMIC DNA]</scope>
    <source>
        <strain evidence="7">APC 1.2</strain>
    </source>
</reference>
<comment type="similarity">
    <text evidence="1">Belongs to the glycosyl hydrolase 13 family.</text>
</comment>
<keyword evidence="4" id="KW-0462">Maltose metabolism</keyword>
<name>A0A4V1AE42_9ASCO</name>
<dbReference type="FunFam" id="3.20.20.80:FF:000064">
    <property type="entry name" value="Oligo-1,6-glucosidase"/>
    <property type="match status" value="1"/>
</dbReference>
<dbReference type="FunFam" id="3.90.400.10:FF:000004">
    <property type="entry name" value="Oligo-1,6-glucosidase"/>
    <property type="match status" value="1"/>
</dbReference>